<feature type="domain" description="Protein kinase" evidence="12">
    <location>
        <begin position="751"/>
        <end position="1021"/>
    </location>
</feature>
<dbReference type="PROSITE" id="PS51285">
    <property type="entry name" value="AGC_KINASE_CTER"/>
    <property type="match status" value="1"/>
</dbReference>
<reference evidence="14" key="2">
    <citation type="submission" date="2022-06" db="UniProtKB">
        <authorList>
            <consortium name="EnsemblMetazoa"/>
        </authorList>
    </citation>
    <scope>IDENTIFICATION</scope>
</reference>
<dbReference type="InterPro" id="IPR011009">
    <property type="entry name" value="Kinase-like_dom_sf"/>
</dbReference>
<evidence type="ECO:0000256" key="2">
    <source>
        <dbReference type="ARBA" id="ARBA00022553"/>
    </source>
</evidence>
<feature type="region of interest" description="Disordered" evidence="11">
    <location>
        <begin position="340"/>
        <end position="361"/>
    </location>
</feature>
<keyword evidence="4 9" id="KW-0547">Nucleotide-binding</keyword>
<dbReference type="Gene3D" id="1.10.510.10">
    <property type="entry name" value="Transferase(Phosphotransferase) domain 1"/>
    <property type="match status" value="1"/>
</dbReference>
<accession>A0A8R1XTN3</accession>
<dbReference type="AlphaFoldDB" id="A0A8R1XTN3"/>
<dbReference type="GO" id="GO:0007165">
    <property type="term" value="P:signal transduction"/>
    <property type="evidence" value="ECO:0007669"/>
    <property type="project" value="InterPro"/>
</dbReference>
<feature type="compositionally biased region" description="Polar residues" evidence="11">
    <location>
        <begin position="10"/>
        <end position="30"/>
    </location>
</feature>
<dbReference type="EMBL" id="CMVM020000060">
    <property type="status" value="NOT_ANNOTATED_CDS"/>
    <property type="molecule type" value="Genomic_DNA"/>
</dbReference>
<dbReference type="InterPro" id="IPR000719">
    <property type="entry name" value="Prot_kinase_dom"/>
</dbReference>
<evidence type="ECO:0008006" key="16">
    <source>
        <dbReference type="Google" id="ProtNLM"/>
    </source>
</evidence>
<keyword evidence="1" id="KW-0723">Serine/threonine-protein kinase</keyword>
<dbReference type="InterPro" id="IPR017441">
    <property type="entry name" value="Protein_kinase_ATP_BS"/>
</dbReference>
<dbReference type="GO" id="GO:0005524">
    <property type="term" value="F:ATP binding"/>
    <property type="evidence" value="ECO:0007669"/>
    <property type="project" value="UniProtKB-UniRule"/>
</dbReference>
<keyword evidence="3" id="KW-0808">Transferase</keyword>
<dbReference type="InterPro" id="IPR008271">
    <property type="entry name" value="Ser/Thr_kinase_AS"/>
</dbReference>
<dbReference type="PROSITE" id="PS00107">
    <property type="entry name" value="PROTEIN_KINASE_ATP"/>
    <property type="match status" value="1"/>
</dbReference>
<feature type="region of interest" description="Disordered" evidence="11">
    <location>
        <begin position="421"/>
        <end position="457"/>
    </location>
</feature>
<dbReference type="Proteomes" id="UP000024404">
    <property type="component" value="Unassembled WGS sequence"/>
</dbReference>
<dbReference type="EnsemblMetazoa" id="OVOC1939.1">
    <property type="protein sequence ID" value="OVOC1939.1"/>
    <property type="gene ID" value="WBGene00238748"/>
</dbReference>
<evidence type="ECO:0000256" key="9">
    <source>
        <dbReference type="PROSITE-ProRule" id="PRU10141"/>
    </source>
</evidence>
<feature type="binding site" evidence="9">
    <location>
        <position position="780"/>
    </location>
    <ligand>
        <name>ATP</name>
        <dbReference type="ChEBI" id="CHEBI:30616"/>
    </ligand>
</feature>
<feature type="compositionally biased region" description="Low complexity" evidence="11">
    <location>
        <begin position="436"/>
        <end position="455"/>
    </location>
</feature>
<dbReference type="Pfam" id="PF00433">
    <property type="entry name" value="Pkinase_C"/>
    <property type="match status" value="1"/>
</dbReference>
<feature type="region of interest" description="Disordered" evidence="11">
    <location>
        <begin position="1"/>
        <end position="30"/>
    </location>
</feature>
<dbReference type="SMART" id="SM00133">
    <property type="entry name" value="S_TK_X"/>
    <property type="match status" value="1"/>
</dbReference>
<dbReference type="Pfam" id="PF02185">
    <property type="entry name" value="HR1"/>
    <property type="match status" value="2"/>
</dbReference>
<dbReference type="InterPro" id="IPR011072">
    <property type="entry name" value="HR1_rho-bd"/>
</dbReference>
<dbReference type="CDD" id="cd11623">
    <property type="entry name" value="HR1_PKN_2"/>
    <property type="match status" value="1"/>
</dbReference>
<dbReference type="FunFam" id="1.10.510.10:FF:000038">
    <property type="entry name" value="serine/threonine-protein kinase N2 isoform X1"/>
    <property type="match status" value="1"/>
</dbReference>
<dbReference type="InterPro" id="IPR036274">
    <property type="entry name" value="HR1_rpt_sf"/>
</dbReference>
<comment type="catalytic activity">
    <reaction evidence="8">
        <text>L-seryl-[protein] + ATP = O-phospho-L-seryl-[protein] + ADP + H(+)</text>
        <dbReference type="Rhea" id="RHEA:17989"/>
        <dbReference type="Rhea" id="RHEA-COMP:9863"/>
        <dbReference type="Rhea" id="RHEA-COMP:11604"/>
        <dbReference type="ChEBI" id="CHEBI:15378"/>
        <dbReference type="ChEBI" id="CHEBI:29999"/>
        <dbReference type="ChEBI" id="CHEBI:30616"/>
        <dbReference type="ChEBI" id="CHEBI:83421"/>
        <dbReference type="ChEBI" id="CHEBI:456216"/>
        <dbReference type="EC" id="2.7.11.13"/>
    </reaction>
</comment>
<comment type="catalytic activity">
    <reaction evidence="7">
        <text>L-threonyl-[protein] + ATP = O-phospho-L-threonyl-[protein] + ADP + H(+)</text>
        <dbReference type="Rhea" id="RHEA:46608"/>
        <dbReference type="Rhea" id="RHEA-COMP:11060"/>
        <dbReference type="Rhea" id="RHEA-COMP:11605"/>
        <dbReference type="ChEBI" id="CHEBI:15378"/>
        <dbReference type="ChEBI" id="CHEBI:30013"/>
        <dbReference type="ChEBI" id="CHEBI:30616"/>
        <dbReference type="ChEBI" id="CHEBI:61977"/>
        <dbReference type="ChEBI" id="CHEBI:456216"/>
        <dbReference type="EC" id="2.7.11.13"/>
    </reaction>
</comment>
<dbReference type="SUPFAM" id="SSF56112">
    <property type="entry name" value="Protein kinase-like (PK-like)"/>
    <property type="match status" value="1"/>
</dbReference>
<dbReference type="GO" id="GO:0004697">
    <property type="term" value="F:diacylglycerol-dependent serine/threonine kinase activity"/>
    <property type="evidence" value="ECO:0007669"/>
    <property type="project" value="UniProtKB-EC"/>
</dbReference>
<evidence type="ECO:0000313" key="15">
    <source>
        <dbReference type="Proteomes" id="UP000024404"/>
    </source>
</evidence>
<proteinExistence type="predicted"/>
<keyword evidence="10" id="KW-0175">Coiled coil</keyword>
<evidence type="ECO:0000256" key="11">
    <source>
        <dbReference type="SAM" id="MobiDB-lite"/>
    </source>
</evidence>
<feature type="region of interest" description="Disordered" evidence="11">
    <location>
        <begin position="655"/>
        <end position="736"/>
    </location>
</feature>
<dbReference type="InterPro" id="IPR017892">
    <property type="entry name" value="Pkinase_C"/>
</dbReference>
<protein>
    <recommendedName>
        <fullName evidence="16">Protein kinase C</fullName>
    </recommendedName>
</protein>
<dbReference type="CDD" id="cd05589">
    <property type="entry name" value="STKc_PKN"/>
    <property type="match status" value="1"/>
</dbReference>
<evidence type="ECO:0000256" key="7">
    <source>
        <dbReference type="ARBA" id="ARBA00047272"/>
    </source>
</evidence>
<dbReference type="Gene3D" id="3.30.200.20">
    <property type="entry name" value="Phosphorylase Kinase, domain 1"/>
    <property type="match status" value="1"/>
</dbReference>
<evidence type="ECO:0000256" key="8">
    <source>
        <dbReference type="ARBA" id="ARBA00047470"/>
    </source>
</evidence>
<evidence type="ECO:0000256" key="10">
    <source>
        <dbReference type="SAM" id="Coils"/>
    </source>
</evidence>
<dbReference type="Pfam" id="PF00069">
    <property type="entry name" value="Pkinase"/>
    <property type="match status" value="1"/>
</dbReference>
<dbReference type="InterPro" id="IPR000961">
    <property type="entry name" value="AGC-kinase_C"/>
</dbReference>
<sequence length="1090" mass="122798">MNDVAHPDSISWQHSAESNEGDPCSSNDTSIPEELALLADKYTFSFGEQKSLQKDVIKLKKKIRISCNKQMRIKQGYVQLQKVTKERKQSDFLKKEIRDLSDQISDMTDDLQTLDMYDSGAFDDGDDLNGLPNSPVEDTLTADGSSDGASLELHAENTETITNSRLASLQKELDKEMKVKDGLERFLAIGQTSRKLQEESKSMLFDSKAKIALLRMQIEKMQRQEQVDAGLCGKTIPTKTEMIVDDLLFRLRKEAAIAEGARNMIRILSSQKKSDGKSLAQAFDNQMRSEEKLDLIRLALAKYSARLPNDSPKKNEIRDAILESERLPVTGHYYQHRDATFSPLNSAPGSPSQDDSKSASLPRLAHSLKRLCALPSLAVSGCLEVRLIGCQNLMVDIPRRLPRPEISSVVSIGGDGVLGVSQKRTTRGNAPRASRTRSSSVWCSSSTSTTETLSTPKFSPNDEVTATLLIDSREVARTDVRPVSQQAWDQHFSIDLDRSKELEIEIRYRDWRSLCAFTVVKLGDIVEPSERAGMVLCLEPQGDLFAEFKYLNPVVSRKPKLERQKRLFKMKERKEIASAKKQLGVAAWSRLMKQFGGSQSNENIEPGLSPTYGGVYTAAATTTITTAPLSSISKIAHTLPSRLTADRPLISSTSELFTPENSHTRPVLPHPLPNSVRFGDSSEVSKSKQNQRTHEPIKIPVIPARPFPKTQIATSRTESPPPLPTSKPPPLTYKKTSRITSSTVNLTIDKFHLISVLGRGHFGKVILAQYKGNGEYYALKVLKKGDVLGRDEVESLMVEKRIFEACFTVFSHIISIATFHRHPFLVNLVACIQSREHVFFVMEYSMGGDLMRHIHDDIFTEERSCFYAACVLLGLEFLHANNIIYRDLKLDNLLLDREGYVKLADFGLCKEGMGPTDRTSTFCGTPEFLAPEVLTENSYTRAIDWWGLGVLIFEMLVGEPPFSGEDEEEIFDSIVNDDVRYPRFLSIESISIMRRLMRKNPEKRLGSGQKDASEVKQQRFFKHVDWDWDKLLNKEIKPKFVPHIRNLEDVSNFDEEFTKETPRFSSAKDKRPITDADQMLFKDFDFSLID</sequence>
<dbReference type="PANTHER" id="PTHR24351">
    <property type="entry name" value="RIBOSOMAL PROTEIN S6 KINASE"/>
    <property type="match status" value="1"/>
</dbReference>
<feature type="coiled-coil region" evidence="10">
    <location>
        <begin position="83"/>
        <end position="110"/>
    </location>
</feature>
<evidence type="ECO:0000313" key="14">
    <source>
        <dbReference type="EnsemblMetazoa" id="OVOC1939.1"/>
    </source>
</evidence>
<dbReference type="PROSITE" id="PS00108">
    <property type="entry name" value="PROTEIN_KINASE_ST"/>
    <property type="match status" value="1"/>
</dbReference>
<evidence type="ECO:0000259" key="12">
    <source>
        <dbReference type="PROSITE" id="PS50011"/>
    </source>
</evidence>
<feature type="region of interest" description="Disordered" evidence="11">
    <location>
        <begin position="123"/>
        <end position="148"/>
    </location>
</feature>
<dbReference type="FunFam" id="3.30.200.20:FF:000103">
    <property type="entry name" value="Protein kinase C"/>
    <property type="match status" value="1"/>
</dbReference>
<evidence type="ECO:0000256" key="3">
    <source>
        <dbReference type="ARBA" id="ARBA00022679"/>
    </source>
</evidence>
<evidence type="ECO:0000256" key="6">
    <source>
        <dbReference type="ARBA" id="ARBA00022840"/>
    </source>
</evidence>
<dbReference type="OMA" id="PEDVTXD"/>
<feature type="domain" description="AGC-kinase C-terminal" evidence="13">
    <location>
        <begin position="1024"/>
        <end position="1090"/>
    </location>
</feature>
<keyword evidence="5" id="KW-0418">Kinase</keyword>
<evidence type="ECO:0000256" key="1">
    <source>
        <dbReference type="ARBA" id="ARBA00022527"/>
    </source>
</evidence>
<reference evidence="15" key="1">
    <citation type="submission" date="2013-10" db="EMBL/GenBank/DDBJ databases">
        <title>Genome sequencing of Onchocerca volvulus.</title>
        <authorList>
            <person name="Cotton J."/>
            <person name="Tsai J."/>
            <person name="Stanley E."/>
            <person name="Tracey A."/>
            <person name="Holroyd N."/>
            <person name="Lustigman S."/>
            <person name="Berriman M."/>
        </authorList>
    </citation>
    <scope>NUCLEOTIDE SEQUENCE</scope>
</reference>
<organism evidence="14 15">
    <name type="scientific">Onchocerca volvulus</name>
    <dbReference type="NCBI Taxonomy" id="6282"/>
    <lineage>
        <taxon>Eukaryota</taxon>
        <taxon>Metazoa</taxon>
        <taxon>Ecdysozoa</taxon>
        <taxon>Nematoda</taxon>
        <taxon>Chromadorea</taxon>
        <taxon>Rhabditida</taxon>
        <taxon>Spirurina</taxon>
        <taxon>Spiruromorpha</taxon>
        <taxon>Filarioidea</taxon>
        <taxon>Onchocercidae</taxon>
        <taxon>Onchocerca</taxon>
    </lineage>
</organism>
<feature type="compositionally biased region" description="Pro residues" evidence="11">
    <location>
        <begin position="719"/>
        <end position="731"/>
    </location>
</feature>
<evidence type="ECO:0000256" key="4">
    <source>
        <dbReference type="ARBA" id="ARBA00022741"/>
    </source>
</evidence>
<dbReference type="PROSITE" id="PS50011">
    <property type="entry name" value="PROTEIN_KINASE_DOM"/>
    <property type="match status" value="1"/>
</dbReference>
<feature type="compositionally biased region" description="Polar residues" evidence="11">
    <location>
        <begin position="342"/>
        <end position="353"/>
    </location>
</feature>
<keyword evidence="6 9" id="KW-0067">ATP-binding</keyword>
<dbReference type="Gene3D" id="1.10.287.160">
    <property type="entry name" value="HR1 repeat"/>
    <property type="match status" value="3"/>
</dbReference>
<keyword evidence="2" id="KW-0597">Phosphoprotein</keyword>
<dbReference type="SMART" id="SM00220">
    <property type="entry name" value="S_TKc"/>
    <property type="match status" value="1"/>
</dbReference>
<keyword evidence="15" id="KW-1185">Reference proteome</keyword>
<name>A0A8R1XTN3_ONCVO</name>
<evidence type="ECO:0000256" key="5">
    <source>
        <dbReference type="ARBA" id="ARBA00022777"/>
    </source>
</evidence>
<evidence type="ECO:0000259" key="13">
    <source>
        <dbReference type="PROSITE" id="PS51285"/>
    </source>
</evidence>
<dbReference type="SMART" id="SM00742">
    <property type="entry name" value="Hr1"/>
    <property type="match status" value="2"/>
</dbReference>
<dbReference type="SUPFAM" id="SSF46585">
    <property type="entry name" value="HR1 repeat"/>
    <property type="match status" value="2"/>
</dbReference>